<sequence length="186" mass="21829">MKQIQIENGVIRYYGNRVGRVTEGCAVVDPMFQNEALESFLRKQRNIQKIQWQDGIYDRLANSQEDMESAKGLKDVRIWQLRGDVDVHMKFLALSQMEQQYGSPKPDFYIKVYEGASDTNDLEELYDKFRYHPPSGYTGHGLSISDVLELYDETGSSFFYVDRYDFKRIDFTESQPAEEFIHTMQF</sequence>
<dbReference type="Pfam" id="PF14191">
    <property type="entry name" value="YodL"/>
    <property type="match status" value="1"/>
</dbReference>
<dbReference type="InterPro" id="IPR025923">
    <property type="entry name" value="YodL-like_dom"/>
</dbReference>
<proteinExistence type="predicted"/>
<accession>A0A0E2H7T8</accession>
<dbReference type="Proteomes" id="UP000013085">
    <property type="component" value="Unassembled WGS sequence"/>
</dbReference>
<protein>
    <recommendedName>
        <fullName evidence="1">YodL-like domain-containing protein</fullName>
    </recommendedName>
</protein>
<dbReference type="RefSeq" id="WP_002593824.1">
    <property type="nucleotide sequence ID" value="NZ_KB850980.1"/>
</dbReference>
<evidence type="ECO:0000313" key="2">
    <source>
        <dbReference type="EMBL" id="ENZ12132.1"/>
    </source>
</evidence>
<organism evidence="2 3">
    <name type="scientific">[Clostridium] clostridioforme 90A8</name>
    <dbReference type="NCBI Taxonomy" id="999408"/>
    <lineage>
        <taxon>Bacteria</taxon>
        <taxon>Bacillati</taxon>
        <taxon>Bacillota</taxon>
        <taxon>Clostridia</taxon>
        <taxon>Lachnospirales</taxon>
        <taxon>Lachnospiraceae</taxon>
        <taxon>Enterocloster</taxon>
    </lineage>
</organism>
<feature type="domain" description="YodL-like" evidence="1">
    <location>
        <begin position="76"/>
        <end position="171"/>
    </location>
</feature>
<dbReference type="PATRIC" id="fig|999408.3.peg.4030"/>
<name>A0A0E2H7T8_9FIRM</name>
<evidence type="ECO:0000259" key="1">
    <source>
        <dbReference type="Pfam" id="PF14191"/>
    </source>
</evidence>
<dbReference type="AlphaFoldDB" id="A0A0E2H7T8"/>
<dbReference type="EMBL" id="AGYR01000040">
    <property type="protein sequence ID" value="ENZ12132.1"/>
    <property type="molecule type" value="Genomic_DNA"/>
</dbReference>
<dbReference type="HOGENOM" id="CLU_1432434_0_0_9"/>
<evidence type="ECO:0000313" key="3">
    <source>
        <dbReference type="Proteomes" id="UP000013085"/>
    </source>
</evidence>
<comment type="caution">
    <text evidence="2">The sequence shown here is derived from an EMBL/GenBank/DDBJ whole genome shotgun (WGS) entry which is preliminary data.</text>
</comment>
<gene>
    <name evidence="2" type="ORF">HMPREF1090_03761</name>
</gene>
<reference evidence="2 3" key="1">
    <citation type="submission" date="2013-01" db="EMBL/GenBank/DDBJ databases">
        <title>The Genome Sequence of Clostridium clostridioforme 90A8.</title>
        <authorList>
            <consortium name="The Broad Institute Genome Sequencing Platform"/>
            <person name="Earl A."/>
            <person name="Ward D."/>
            <person name="Feldgarden M."/>
            <person name="Gevers D."/>
            <person name="Courvalin P."/>
            <person name="Lambert T."/>
            <person name="Walker B."/>
            <person name="Young S.K."/>
            <person name="Zeng Q."/>
            <person name="Gargeya S."/>
            <person name="Fitzgerald M."/>
            <person name="Haas B."/>
            <person name="Abouelleil A."/>
            <person name="Alvarado L."/>
            <person name="Arachchi H.M."/>
            <person name="Berlin A.M."/>
            <person name="Chapman S.B."/>
            <person name="Dewar J."/>
            <person name="Goldberg J."/>
            <person name="Griggs A."/>
            <person name="Gujja S."/>
            <person name="Hansen M."/>
            <person name="Howarth C."/>
            <person name="Imamovic A."/>
            <person name="Larimer J."/>
            <person name="McCowan C."/>
            <person name="Murphy C."/>
            <person name="Neiman D."/>
            <person name="Pearson M."/>
            <person name="Priest M."/>
            <person name="Roberts A."/>
            <person name="Saif S."/>
            <person name="Shea T."/>
            <person name="Sisk P."/>
            <person name="Sykes S."/>
            <person name="Wortman J."/>
            <person name="Nusbaum C."/>
            <person name="Birren B."/>
        </authorList>
    </citation>
    <scope>NUCLEOTIDE SEQUENCE [LARGE SCALE GENOMIC DNA]</scope>
    <source>
        <strain evidence="2 3">90A8</strain>
    </source>
</reference>